<dbReference type="KEGG" id="cbd:CBUD_1237a"/>
<dbReference type="HOGENOM" id="CLU_3288242_0_0_6"/>
<reference evidence="1 2" key="1">
    <citation type="journal article" date="2009" name="Infect. Immun.">
        <title>Comparative genomics reveal extensive transposon-mediated genomic plasticity and diversity among potential effector proteins within the genus Coxiella.</title>
        <authorList>
            <person name="Beare P.A."/>
            <person name="Unsworth N."/>
            <person name="Andoh M."/>
            <person name="Voth D.E."/>
            <person name="Omsland A."/>
            <person name="Gilk S.D."/>
            <person name="Williams K.P."/>
            <person name="Sobral B.W."/>
            <person name="Kupko J.J.III."/>
            <person name="Porcella S.F."/>
            <person name="Samuel J.E."/>
            <person name="Heinzen R.A."/>
        </authorList>
    </citation>
    <scope>NUCLEOTIDE SEQUENCE [LARGE SCALE GENOMIC DNA]</scope>
    <source>
        <strain evidence="1 2">Dugway 5J108-111</strain>
    </source>
</reference>
<gene>
    <name evidence="1" type="ORF">CBUD_1237a</name>
</gene>
<sequence>MLRKLPMPPPKGTTETESFKRLAKAYFKSPVIQTSLIFLSLQLLGC</sequence>
<proteinExistence type="predicted"/>
<accession>B5XHD1</accession>
<evidence type="ECO:0000313" key="1">
    <source>
        <dbReference type="EMBL" id="ACI23151.1"/>
    </source>
</evidence>
<dbReference type="EMBL" id="CP000733">
    <property type="protein sequence ID" value="ACI23151.1"/>
    <property type="molecule type" value="Genomic_DNA"/>
</dbReference>
<name>B5XHD1_COXBN</name>
<protein>
    <submittedName>
        <fullName evidence="1">Hypothetical membrane associated protein</fullName>
    </submittedName>
</protein>
<dbReference type="AlphaFoldDB" id="B5XHD1"/>
<organism evidence="1 2">
    <name type="scientific">Coxiella burnetii (strain Dugway 5J108-111)</name>
    <dbReference type="NCBI Taxonomy" id="434922"/>
    <lineage>
        <taxon>Bacteria</taxon>
        <taxon>Pseudomonadati</taxon>
        <taxon>Pseudomonadota</taxon>
        <taxon>Gammaproteobacteria</taxon>
        <taxon>Legionellales</taxon>
        <taxon>Coxiellaceae</taxon>
        <taxon>Coxiella</taxon>
    </lineage>
</organism>
<dbReference type="Proteomes" id="UP000008555">
    <property type="component" value="Chromosome"/>
</dbReference>
<evidence type="ECO:0000313" key="2">
    <source>
        <dbReference type="Proteomes" id="UP000008555"/>
    </source>
</evidence>